<proteinExistence type="predicted"/>
<feature type="domain" description="Nudix hydrolase" evidence="3">
    <location>
        <begin position="4"/>
        <end position="135"/>
    </location>
</feature>
<name>A0ABC9PZB3_STAA5</name>
<dbReference type="Gene3D" id="3.90.79.10">
    <property type="entry name" value="Nucleoside Triphosphate Pyrophosphohydrolase"/>
    <property type="match status" value="1"/>
</dbReference>
<dbReference type="Pfam" id="PF00293">
    <property type="entry name" value="NUDIX"/>
    <property type="match status" value="1"/>
</dbReference>
<dbReference type="EMBL" id="AIDT01000010">
    <property type="protein sequence ID" value="EIA13836.1"/>
    <property type="molecule type" value="Genomic_DNA"/>
</dbReference>
<evidence type="ECO:0000259" key="3">
    <source>
        <dbReference type="PROSITE" id="PS51462"/>
    </source>
</evidence>
<evidence type="ECO:0000313" key="4">
    <source>
        <dbReference type="EMBL" id="EIA13836.1"/>
    </source>
</evidence>
<comment type="cofactor">
    <cofactor evidence="1">
        <name>Mg(2+)</name>
        <dbReference type="ChEBI" id="CHEBI:18420"/>
    </cofactor>
</comment>
<organism evidence="4 5">
    <name type="scientific">Staphylococcus aureus subsp. aureus DR10</name>
    <dbReference type="NCBI Taxonomy" id="1155079"/>
    <lineage>
        <taxon>Bacteria</taxon>
        <taxon>Bacillati</taxon>
        <taxon>Bacillota</taxon>
        <taxon>Bacilli</taxon>
        <taxon>Bacillales</taxon>
        <taxon>Staphylococcaceae</taxon>
        <taxon>Staphylococcus</taxon>
    </lineage>
</organism>
<dbReference type="PANTHER" id="PTHR43046">
    <property type="entry name" value="GDP-MANNOSE MANNOSYL HYDROLASE"/>
    <property type="match status" value="1"/>
</dbReference>
<evidence type="ECO:0000313" key="5">
    <source>
        <dbReference type="Proteomes" id="UP000003093"/>
    </source>
</evidence>
<dbReference type="PROSITE" id="PS51462">
    <property type="entry name" value="NUDIX"/>
    <property type="match status" value="1"/>
</dbReference>
<comment type="caution">
    <text evidence="4">The sequence shown here is derived from an EMBL/GenBank/DDBJ whole genome shotgun (WGS) entry which is preliminary data.</text>
</comment>
<dbReference type="InterPro" id="IPR015797">
    <property type="entry name" value="NUDIX_hydrolase-like_dom_sf"/>
</dbReference>
<protein>
    <submittedName>
        <fullName evidence="4">Phosphohydrolase (MutT/nudix family protein)</fullName>
    </submittedName>
</protein>
<accession>A0ABC9PZB3</accession>
<dbReference type="AlphaFoldDB" id="A0ABC9PZB3"/>
<dbReference type="PROSITE" id="PS00893">
    <property type="entry name" value="NUDIX_BOX"/>
    <property type="match status" value="1"/>
</dbReference>
<dbReference type="PANTHER" id="PTHR43046:SF14">
    <property type="entry name" value="MUTT_NUDIX FAMILY PROTEIN"/>
    <property type="match status" value="1"/>
</dbReference>
<dbReference type="GO" id="GO:0016787">
    <property type="term" value="F:hydrolase activity"/>
    <property type="evidence" value="ECO:0007669"/>
    <property type="project" value="UniProtKB-KW"/>
</dbReference>
<dbReference type="InterPro" id="IPR020084">
    <property type="entry name" value="NUDIX_hydrolase_CS"/>
</dbReference>
<dbReference type="InterPro" id="IPR000086">
    <property type="entry name" value="NUDIX_hydrolase_dom"/>
</dbReference>
<dbReference type="CDD" id="cd04690">
    <property type="entry name" value="NUDIX_Hydrolase"/>
    <property type="match status" value="1"/>
</dbReference>
<dbReference type="SUPFAM" id="SSF55811">
    <property type="entry name" value="Nudix"/>
    <property type="match status" value="1"/>
</dbReference>
<sequence>MGVSKMIKCVCLVEETADKILLVQVRNREKYYFPGGKIEEGESQVHALLREVKEEINLTLTMDEIEYIGTIVGPAYPQQDMLTELNGFRSLTKIDWENVTINNEITDIRWIDKDNDALIAPAVKVWIETYGGKHDK</sequence>
<dbReference type="Proteomes" id="UP000003093">
    <property type="component" value="Unassembled WGS sequence"/>
</dbReference>
<reference evidence="4 5" key="1">
    <citation type="journal article" date="2012" name="MBio">
        <title>Identification of a highly transmissible animal-independent Staphylococcus aureus ST398 clone with distinct genomic and cell adhesion properties.</title>
        <authorList>
            <person name="Uhlemann A.C."/>
            <person name="Porcella S.F."/>
            <person name="Trivedi S."/>
            <person name="Sullivan S.B."/>
            <person name="Hafer C."/>
            <person name="Kennedy A.D."/>
            <person name="Barbian K.D."/>
            <person name="McCarthy A.J."/>
            <person name="Street C."/>
            <person name="Hirschberg D.L."/>
            <person name="Lipkin W.I."/>
            <person name="Lindsay J.A."/>
            <person name="DeLeo F.R."/>
            <person name="Lowy F.D."/>
        </authorList>
    </citation>
    <scope>NUCLEOTIDE SEQUENCE [LARGE SCALE GENOMIC DNA]</scope>
    <source>
        <strain evidence="4 5">DR10</strain>
    </source>
</reference>
<keyword evidence="2" id="KW-0378">Hydrolase</keyword>
<evidence type="ECO:0000256" key="2">
    <source>
        <dbReference type="ARBA" id="ARBA00022801"/>
    </source>
</evidence>
<gene>
    <name evidence="4" type="ORF">ST398NM02_0532</name>
</gene>
<evidence type="ECO:0000256" key="1">
    <source>
        <dbReference type="ARBA" id="ARBA00001946"/>
    </source>
</evidence>